<proteinExistence type="predicted"/>
<dbReference type="EMBL" id="KQ965821">
    <property type="protein sequence ID" value="KXS10447.1"/>
    <property type="molecule type" value="Genomic_DNA"/>
</dbReference>
<accession>A0A139A0Z1</accession>
<dbReference type="InterPro" id="IPR011009">
    <property type="entry name" value="Kinase-like_dom_sf"/>
</dbReference>
<protein>
    <recommendedName>
        <fullName evidence="4">Protein kinase domain-containing protein</fullName>
    </recommendedName>
</protein>
<evidence type="ECO:0000313" key="3">
    <source>
        <dbReference type="Proteomes" id="UP000070544"/>
    </source>
</evidence>
<dbReference type="OrthoDB" id="1668230at2759"/>
<reference evidence="2 3" key="1">
    <citation type="journal article" date="2015" name="Genome Biol. Evol.">
        <title>Phylogenomic analyses indicate that early fungi evolved digesting cell walls of algal ancestors of land plants.</title>
        <authorList>
            <person name="Chang Y."/>
            <person name="Wang S."/>
            <person name="Sekimoto S."/>
            <person name="Aerts A.L."/>
            <person name="Choi C."/>
            <person name="Clum A."/>
            <person name="LaButti K.M."/>
            <person name="Lindquist E.A."/>
            <person name="Yee Ngan C."/>
            <person name="Ohm R.A."/>
            <person name="Salamov A.A."/>
            <person name="Grigoriev I.V."/>
            <person name="Spatafora J.W."/>
            <person name="Berbee M.L."/>
        </authorList>
    </citation>
    <scope>NUCLEOTIDE SEQUENCE [LARGE SCALE GENOMIC DNA]</scope>
    <source>
        <strain evidence="2 3">JEL478</strain>
    </source>
</reference>
<keyword evidence="3" id="KW-1185">Reference proteome</keyword>
<evidence type="ECO:0000313" key="2">
    <source>
        <dbReference type="EMBL" id="KXS10447.1"/>
    </source>
</evidence>
<organism evidence="2 3">
    <name type="scientific">Gonapodya prolifera (strain JEL478)</name>
    <name type="common">Monoblepharis prolifera</name>
    <dbReference type="NCBI Taxonomy" id="1344416"/>
    <lineage>
        <taxon>Eukaryota</taxon>
        <taxon>Fungi</taxon>
        <taxon>Fungi incertae sedis</taxon>
        <taxon>Chytridiomycota</taxon>
        <taxon>Chytridiomycota incertae sedis</taxon>
        <taxon>Monoblepharidomycetes</taxon>
        <taxon>Monoblepharidales</taxon>
        <taxon>Gonapodyaceae</taxon>
        <taxon>Gonapodya</taxon>
    </lineage>
</organism>
<feature type="region of interest" description="Disordered" evidence="1">
    <location>
        <begin position="53"/>
        <end position="72"/>
    </location>
</feature>
<evidence type="ECO:0000256" key="1">
    <source>
        <dbReference type="SAM" id="MobiDB-lite"/>
    </source>
</evidence>
<dbReference type="AlphaFoldDB" id="A0A139A0Z1"/>
<name>A0A139A0Z1_GONPJ</name>
<sequence length="72" mass="8314">MTADEIRNKACTSLRQLYHAGWTNGDVRPEDFCVSEDSAVRIIDFARSKQVWDQSAPPESEEIEEVGHWFEE</sequence>
<dbReference type="SUPFAM" id="SSF56112">
    <property type="entry name" value="Protein kinase-like (PK-like)"/>
    <property type="match status" value="1"/>
</dbReference>
<evidence type="ECO:0008006" key="4">
    <source>
        <dbReference type="Google" id="ProtNLM"/>
    </source>
</evidence>
<gene>
    <name evidence="2" type="ORF">M427DRAFT_61980</name>
</gene>
<dbReference type="Proteomes" id="UP000070544">
    <property type="component" value="Unassembled WGS sequence"/>
</dbReference>